<dbReference type="EMBL" id="CM037160">
    <property type="protein sequence ID" value="KAH7839239.1"/>
    <property type="molecule type" value="Genomic_DNA"/>
</dbReference>
<proteinExistence type="predicted"/>
<comment type="caution">
    <text evidence="1">The sequence shown here is derived from an EMBL/GenBank/DDBJ whole genome shotgun (WGS) entry which is preliminary data.</text>
</comment>
<reference evidence="1 2" key="1">
    <citation type="journal article" date="2021" name="Hortic Res">
        <title>High-quality reference genome and annotation aids understanding of berry development for evergreen blueberry (Vaccinium darrowii).</title>
        <authorList>
            <person name="Yu J."/>
            <person name="Hulse-Kemp A.M."/>
            <person name="Babiker E."/>
            <person name="Staton M."/>
        </authorList>
    </citation>
    <scope>NUCLEOTIDE SEQUENCE [LARGE SCALE GENOMIC DNA]</scope>
    <source>
        <strain evidence="2">cv. NJ 8807/NJ 8810</strain>
        <tissue evidence="1">Young leaf</tissue>
    </source>
</reference>
<dbReference type="Proteomes" id="UP000828048">
    <property type="component" value="Chromosome 10"/>
</dbReference>
<gene>
    <name evidence="1" type="ORF">Vadar_001575</name>
</gene>
<accession>A0ACB7XEP3</accession>
<organism evidence="1 2">
    <name type="scientific">Vaccinium darrowii</name>
    <dbReference type="NCBI Taxonomy" id="229202"/>
    <lineage>
        <taxon>Eukaryota</taxon>
        <taxon>Viridiplantae</taxon>
        <taxon>Streptophyta</taxon>
        <taxon>Embryophyta</taxon>
        <taxon>Tracheophyta</taxon>
        <taxon>Spermatophyta</taxon>
        <taxon>Magnoliopsida</taxon>
        <taxon>eudicotyledons</taxon>
        <taxon>Gunneridae</taxon>
        <taxon>Pentapetalae</taxon>
        <taxon>asterids</taxon>
        <taxon>Ericales</taxon>
        <taxon>Ericaceae</taxon>
        <taxon>Vaccinioideae</taxon>
        <taxon>Vaccinieae</taxon>
        <taxon>Vaccinium</taxon>
    </lineage>
</organism>
<sequence length="111" mass="11832">MSLVEVKVIQTLLTDSEVAAGGGTKIDPEEISKHSEITKVEMTLLDLYCGCGAMLTSLCLGANTGGVNLCTISVDLPAKQVAISDCYYYCDKKYLVPYSSFVNLLLGNASL</sequence>
<evidence type="ECO:0000313" key="2">
    <source>
        <dbReference type="Proteomes" id="UP000828048"/>
    </source>
</evidence>
<evidence type="ECO:0000313" key="1">
    <source>
        <dbReference type="EMBL" id="KAH7839239.1"/>
    </source>
</evidence>
<keyword evidence="2" id="KW-1185">Reference proteome</keyword>
<name>A0ACB7XEP3_9ERIC</name>
<protein>
    <submittedName>
        <fullName evidence="1">Uncharacterized protein</fullName>
    </submittedName>
</protein>